<comment type="subcellular location">
    <subcellularLocation>
        <location evidence="1">Membrane</location>
        <topology evidence="1">Multi-pass membrane protein</topology>
    </subcellularLocation>
</comment>
<gene>
    <name evidence="7" type="primary">WBGene00106555</name>
</gene>
<dbReference type="InterPro" id="IPR058842">
    <property type="entry name" value="DCST1_C"/>
</dbReference>
<organism evidence="7 8">
    <name type="scientific">Pristionchus pacificus</name>
    <name type="common">Parasitic nematode worm</name>
    <dbReference type="NCBI Taxonomy" id="54126"/>
    <lineage>
        <taxon>Eukaryota</taxon>
        <taxon>Metazoa</taxon>
        <taxon>Ecdysozoa</taxon>
        <taxon>Nematoda</taxon>
        <taxon>Chromadorea</taxon>
        <taxon>Rhabditida</taxon>
        <taxon>Rhabditina</taxon>
        <taxon>Diplogasteromorpha</taxon>
        <taxon>Diplogasteroidea</taxon>
        <taxon>Neodiplogasteridae</taxon>
        <taxon>Pristionchus</taxon>
    </lineage>
</organism>
<reference evidence="7" key="2">
    <citation type="submission" date="2022-06" db="UniProtKB">
        <authorList>
            <consortium name="EnsemblMetazoa"/>
        </authorList>
    </citation>
    <scope>IDENTIFICATION</scope>
    <source>
        <strain evidence="7">PS312</strain>
    </source>
</reference>
<evidence type="ECO:0000313" key="7">
    <source>
        <dbReference type="EnsemblMetazoa" id="PPA17001.1"/>
    </source>
</evidence>
<sequence length="735" mass="84047">MERLSLFFDDVDRASIRRRKRRSFFVDYLFRSEVTHYAHLRFLINFVLGLLISACLYYLGWKRFNFADFNYAFGLIVKWFIIFGLAFVFTYSPVFRCATICMIFGAIGKNGQLPLSMLVFNSLNDGPVSSIVQNFRLTTEAVLCNLQVQSEVTTSRISMLTGPLEDIVEAQILKGVKLGRKITRTLKAFIDPFRSDFTGEITEEDISIEHNERASKDAGIRLSYKKLHVLAQRDEMLRLESEGGSSGVEDEEAAMIGKMKNPAAKNVTARLAHRCDNVFAKGMEKCHEVMGGLKLKCIGVLRMFGLYICNKLDVLTICEDAEKKKESSKICAANLKKIDGSNTFEEQVLTDSSVLPPTYCVEMHVKAIKMPRVENTLLISDIKEKMKGNVAYTKESLHFSDAVKMITNYRSNVDFNNKFITARFWEIDHLRESEGKDCLHRISKLEWKEYGLLKVFGLPTKVEAKAARKPLLKWLATLFFVVIVVAVDRYIKYILSKVLPMTIEEITNKAVHKTTIRLVGKGALADLINDILTVNKTRGNDQEFSNEQCLFTPIETPLLYIGLWIAMPLFLMLVLQVIFAFVIKRLVLFYVLPFMFPKRDRVRMIFLYNKILFNRHKNRQRARARIRFVADRWKMNENVVDGGLFSHTSWLKTIVIDRMFKTGECIYCKETNRPSSLIRCPDCPATYCRACVDELDGDCYACLAQDGLVNSTRTHLIELPSIPDAAPKQSGSEVH</sequence>
<evidence type="ECO:0000256" key="3">
    <source>
        <dbReference type="ARBA" id="ARBA00022989"/>
    </source>
</evidence>
<evidence type="ECO:0000256" key="1">
    <source>
        <dbReference type="ARBA" id="ARBA00004141"/>
    </source>
</evidence>
<accession>A0A8R1UCH1</accession>
<protein>
    <submittedName>
        <fullName evidence="7">DC_STAMP domain-containing protein</fullName>
    </submittedName>
</protein>
<evidence type="ECO:0000256" key="2">
    <source>
        <dbReference type="ARBA" id="ARBA00022692"/>
    </source>
</evidence>
<dbReference type="AlphaFoldDB" id="A0A2A6BRB9"/>
<evidence type="ECO:0000313" key="8">
    <source>
        <dbReference type="Proteomes" id="UP000005239"/>
    </source>
</evidence>
<keyword evidence="2" id="KW-0812">Transmembrane</keyword>
<dbReference type="InterPro" id="IPR012858">
    <property type="entry name" value="DC_STAMP-like"/>
</dbReference>
<evidence type="ECO:0000256" key="4">
    <source>
        <dbReference type="ARBA" id="ARBA00023136"/>
    </source>
</evidence>
<dbReference type="InterPro" id="IPR051856">
    <property type="entry name" value="CSR-E3_Ligase_Protein"/>
</dbReference>
<dbReference type="Pfam" id="PF26037">
    <property type="entry name" value="zf-RING_DCST1_C"/>
    <property type="match status" value="1"/>
</dbReference>
<keyword evidence="4" id="KW-0472">Membrane</keyword>
<proteinExistence type="predicted"/>
<reference evidence="8" key="1">
    <citation type="journal article" date="2008" name="Nat. Genet.">
        <title>The Pristionchus pacificus genome provides a unique perspective on nematode lifestyle and parasitism.</title>
        <authorList>
            <person name="Dieterich C."/>
            <person name="Clifton S.W."/>
            <person name="Schuster L.N."/>
            <person name="Chinwalla A."/>
            <person name="Delehaunty K."/>
            <person name="Dinkelacker I."/>
            <person name="Fulton L."/>
            <person name="Fulton R."/>
            <person name="Godfrey J."/>
            <person name="Minx P."/>
            <person name="Mitreva M."/>
            <person name="Roeseler W."/>
            <person name="Tian H."/>
            <person name="Witte H."/>
            <person name="Yang S.P."/>
            <person name="Wilson R.K."/>
            <person name="Sommer R.J."/>
        </authorList>
    </citation>
    <scope>NUCLEOTIDE SEQUENCE [LARGE SCALE GENOMIC DNA]</scope>
    <source>
        <strain evidence="8">PS312</strain>
    </source>
</reference>
<accession>A0A2A6BRB9</accession>
<feature type="domain" description="E3 ubiquitin-protein ligase DCST1-like C-terminal" evidence="6">
    <location>
        <begin position="664"/>
        <end position="703"/>
    </location>
</feature>
<dbReference type="EnsemblMetazoa" id="PPA17001.1">
    <property type="protein sequence ID" value="PPA17001.1"/>
    <property type="gene ID" value="WBGene00106555"/>
</dbReference>
<dbReference type="OrthoDB" id="5985669at2759"/>
<keyword evidence="3" id="KW-1133">Transmembrane helix</keyword>
<dbReference type="PANTHER" id="PTHR21041">
    <property type="entry name" value="DENDRITIC CELL-SPECIFIC TRANSMEMBRANE PROTEIN"/>
    <property type="match status" value="1"/>
</dbReference>
<evidence type="ECO:0000259" key="5">
    <source>
        <dbReference type="Pfam" id="PF07782"/>
    </source>
</evidence>
<feature type="domain" description="Dendritic cell-specific transmembrane protein-like" evidence="5">
    <location>
        <begin position="415"/>
        <end position="608"/>
    </location>
</feature>
<dbReference type="Proteomes" id="UP000005239">
    <property type="component" value="Unassembled WGS sequence"/>
</dbReference>
<dbReference type="PANTHER" id="PTHR21041:SF17">
    <property type="entry name" value="E3 UBIQUITIN-PROTEIN LIGASE DCST1"/>
    <property type="match status" value="1"/>
</dbReference>
<dbReference type="Pfam" id="PF07782">
    <property type="entry name" value="DC_STAMP"/>
    <property type="match status" value="1"/>
</dbReference>
<keyword evidence="8" id="KW-1185">Reference proteome</keyword>
<dbReference type="GO" id="GO:0016020">
    <property type="term" value="C:membrane"/>
    <property type="evidence" value="ECO:0007669"/>
    <property type="project" value="UniProtKB-SubCell"/>
</dbReference>
<name>A0A2A6BRB9_PRIPA</name>
<evidence type="ECO:0000259" key="6">
    <source>
        <dbReference type="Pfam" id="PF26037"/>
    </source>
</evidence>